<proteinExistence type="predicted"/>
<protein>
    <submittedName>
        <fullName evidence="1">Uncharacterized protein</fullName>
    </submittedName>
</protein>
<dbReference type="SUPFAM" id="SSF52058">
    <property type="entry name" value="L domain-like"/>
    <property type="match status" value="1"/>
</dbReference>
<dbReference type="PANTHER" id="PTHR11439">
    <property type="entry name" value="GAG-POL-RELATED RETROTRANSPOSON"/>
    <property type="match status" value="1"/>
</dbReference>
<evidence type="ECO:0000313" key="1">
    <source>
        <dbReference type="EMBL" id="KAK2965713.1"/>
    </source>
</evidence>
<dbReference type="EMBL" id="JAVXUO010003188">
    <property type="protein sequence ID" value="KAK2965713.1"/>
    <property type="molecule type" value="Genomic_DNA"/>
</dbReference>
<dbReference type="CDD" id="cd09272">
    <property type="entry name" value="RNase_HI_RT_Ty1"/>
    <property type="match status" value="2"/>
</dbReference>
<comment type="caution">
    <text evidence="1">The sequence shown here is derived from an EMBL/GenBank/DDBJ whole genome shotgun (WGS) entry which is preliminary data.</text>
</comment>
<dbReference type="InterPro" id="IPR032675">
    <property type="entry name" value="LRR_dom_sf"/>
</dbReference>
<dbReference type="Proteomes" id="UP001187471">
    <property type="component" value="Unassembled WGS sequence"/>
</dbReference>
<reference evidence="1" key="1">
    <citation type="submission" date="2022-12" db="EMBL/GenBank/DDBJ databases">
        <title>Draft genome assemblies for two species of Escallonia (Escalloniales).</title>
        <authorList>
            <person name="Chanderbali A."/>
            <person name="Dervinis C."/>
            <person name="Anghel I."/>
            <person name="Soltis D."/>
            <person name="Soltis P."/>
            <person name="Zapata F."/>
        </authorList>
    </citation>
    <scope>NUCLEOTIDE SEQUENCE</scope>
    <source>
        <strain evidence="1">UCBG92.1500</strain>
        <tissue evidence="1">Leaf</tissue>
    </source>
</reference>
<dbReference type="Pfam" id="PF14223">
    <property type="entry name" value="Retrotran_gag_2"/>
    <property type="match status" value="1"/>
</dbReference>
<keyword evidence="2" id="KW-1185">Reference proteome</keyword>
<accession>A0AA88TYJ1</accession>
<dbReference type="PANTHER" id="PTHR11439:SF455">
    <property type="entry name" value="RLK (RECEPTOR-LIKE PROTEIN KINASE) 8, PUTATIVE-RELATED"/>
    <property type="match status" value="1"/>
</dbReference>
<dbReference type="AlphaFoldDB" id="A0AA88TYJ1"/>
<dbReference type="Gene3D" id="3.80.10.10">
    <property type="entry name" value="Ribonuclease Inhibitor"/>
    <property type="match status" value="1"/>
</dbReference>
<organism evidence="1 2">
    <name type="scientific">Escallonia rubra</name>
    <dbReference type="NCBI Taxonomy" id="112253"/>
    <lineage>
        <taxon>Eukaryota</taxon>
        <taxon>Viridiplantae</taxon>
        <taxon>Streptophyta</taxon>
        <taxon>Embryophyta</taxon>
        <taxon>Tracheophyta</taxon>
        <taxon>Spermatophyta</taxon>
        <taxon>Magnoliopsida</taxon>
        <taxon>eudicotyledons</taxon>
        <taxon>Gunneridae</taxon>
        <taxon>Pentapetalae</taxon>
        <taxon>asterids</taxon>
        <taxon>campanulids</taxon>
        <taxon>Escalloniales</taxon>
        <taxon>Escalloniaceae</taxon>
        <taxon>Escallonia</taxon>
    </lineage>
</organism>
<name>A0AA88TYJ1_9ASTE</name>
<gene>
    <name evidence="1" type="ORF">RJ640_022240</name>
</gene>
<evidence type="ECO:0000313" key="2">
    <source>
        <dbReference type="Proteomes" id="UP001187471"/>
    </source>
</evidence>
<sequence length="761" mass="84283">MKGSITTAIRGAIPDSDNAKLYLAHVEEQFQGFSTAHATTLIIKMVTFKYNGSSCVREHILRMNDMASQLKGLDMEISEGFLVGATLPHIEDNDAPEVVPNDAPPIMDPSIPANEQPLRRKSDNLEVIGYSDSDYARCVDSLKSTSGYVFMLAEGPISWKSAKQSLMASHTMEVEFVASFEASCHSVRLKNFITGLKVVDTILRPLKIFCDIQDELGKWCLNVSLFRPFESLINLSLAGNQLVICTDNEGVENKFSKLRNLEVLDLPGNNLDNSVLSSVSGLASLKSLDLGRNSLKGSINLKGWRGDEGGGRVRKALELASWQRAWSGSLIGDCGRHRLLRRQRRRRLRANFVSLKLSTSNYLLWETQMLSLIESQDLLGFINGDIVTPDSEVNSSDGNQRVPNPDFTSWVCTDRLVKAWITGTLSEEALGVVVGLRTSTDVWKALGDAFSQNSQAREFKLLAQLQVKKGNASLSDHLRNFKKTCDQWNAIGKPVTDQNKVFWLLSGLGPKFNHPFQAIDIPKALAAMHVTDSQDSEWFSDTEATAHITEDPNPSVLDQRTDQLPTSFPPTELENTSLSLKPQSGAPLVVPNSTPPFTIPSTTSATPPFPKNPNLGRMFSMTDLGPLHFFLGIQVDCNTPDGLFLHQSNAKKQSIVARSSAETEYRAMASTTAELTWLSFILRDIGIVQHHPATLFCDNLAALYMSINPVFRARTKHIEVDYHFVREKVALGSLVTRFVSSDQQLADIFTKPLSRDAFQHL</sequence>